<comment type="caution">
    <text evidence="1">The sequence shown here is derived from an EMBL/GenBank/DDBJ whole genome shotgun (WGS) entry which is preliminary data.</text>
</comment>
<sequence>MDASSTAQVPISEFQRCNSCHTMKSVGEEHFKARADGNLFKTCGECLDKKKKARLNKLRLRNANKENLTQASEEGSDDRILSPPLEYEDSALFQGMKIVKLDAFVQTLLKTGGKIDVVTAKVNVSGTEASSSRDMADKVAKAIWECSGYRFIYHSFYMHKLSLSSKFRYYCAQMYSRQRTNKDCESIKERRKPSMQTFQCHGWLFMTVYQELHVVEVSVQHKEKHVPYRCIDVPPAVHEFLKDNPGISFAQLWKKILEMDPAPGYSRKAMRQYRIAMGRQSDDKMETRC</sequence>
<gene>
    <name evidence="1" type="ORF">JR316_002951</name>
</gene>
<accession>A0A8H7XZW1</accession>
<evidence type="ECO:0000313" key="1">
    <source>
        <dbReference type="EMBL" id="KAG5170876.1"/>
    </source>
</evidence>
<organism evidence="1">
    <name type="scientific">Psilocybe cubensis</name>
    <name type="common">Psychedelic mushroom</name>
    <name type="synonym">Stropharia cubensis</name>
    <dbReference type="NCBI Taxonomy" id="181762"/>
    <lineage>
        <taxon>Eukaryota</taxon>
        <taxon>Fungi</taxon>
        <taxon>Dikarya</taxon>
        <taxon>Basidiomycota</taxon>
        <taxon>Agaricomycotina</taxon>
        <taxon>Agaricomycetes</taxon>
        <taxon>Agaricomycetidae</taxon>
        <taxon>Agaricales</taxon>
        <taxon>Agaricineae</taxon>
        <taxon>Strophariaceae</taxon>
        <taxon>Psilocybe</taxon>
    </lineage>
</organism>
<proteinExistence type="predicted"/>
<reference evidence="1" key="1">
    <citation type="submission" date="2021-02" db="EMBL/GenBank/DDBJ databases">
        <title>Psilocybe cubensis genome.</title>
        <authorList>
            <person name="Mckernan K.J."/>
            <person name="Crawford S."/>
            <person name="Trippe A."/>
            <person name="Kane L.T."/>
            <person name="Mclaughlin S."/>
        </authorList>
    </citation>
    <scope>NUCLEOTIDE SEQUENCE [LARGE SCALE GENOMIC DNA]</scope>
    <source>
        <strain evidence="1">MGC-MH-2018</strain>
    </source>
</reference>
<dbReference type="AlphaFoldDB" id="A0A8H7XZW1"/>
<dbReference type="EMBL" id="JAFIQS010000003">
    <property type="protein sequence ID" value="KAG5170876.1"/>
    <property type="molecule type" value="Genomic_DNA"/>
</dbReference>
<dbReference type="OrthoDB" id="2437251at2759"/>
<name>A0A8H7XZW1_PSICU</name>
<protein>
    <submittedName>
        <fullName evidence="1">Uncharacterized protein</fullName>
    </submittedName>
</protein>